<organism evidence="2 3">
    <name type="scientific">Gossypium gossypioides</name>
    <name type="common">Mexican cotton</name>
    <name type="synonym">Selera gossypioides</name>
    <dbReference type="NCBI Taxonomy" id="34282"/>
    <lineage>
        <taxon>Eukaryota</taxon>
        <taxon>Viridiplantae</taxon>
        <taxon>Streptophyta</taxon>
        <taxon>Embryophyta</taxon>
        <taxon>Tracheophyta</taxon>
        <taxon>Spermatophyta</taxon>
        <taxon>Magnoliopsida</taxon>
        <taxon>eudicotyledons</taxon>
        <taxon>Gunneridae</taxon>
        <taxon>Pentapetalae</taxon>
        <taxon>rosids</taxon>
        <taxon>malvids</taxon>
        <taxon>Malvales</taxon>
        <taxon>Malvaceae</taxon>
        <taxon>Malvoideae</taxon>
        <taxon>Gossypium</taxon>
    </lineage>
</organism>
<gene>
    <name evidence="2" type="ORF">Gogos_000064</name>
</gene>
<comment type="caution">
    <text evidence="2">The sequence shown here is derived from an EMBL/GenBank/DDBJ whole genome shotgun (WGS) entry which is preliminary data.</text>
</comment>
<evidence type="ECO:0000256" key="1">
    <source>
        <dbReference type="SAM" id="MobiDB-lite"/>
    </source>
</evidence>
<proteinExistence type="predicted"/>
<feature type="region of interest" description="Disordered" evidence="1">
    <location>
        <begin position="1"/>
        <end position="32"/>
    </location>
</feature>
<evidence type="ECO:0008006" key="4">
    <source>
        <dbReference type="Google" id="ProtNLM"/>
    </source>
</evidence>
<sequence>MKEEPKEVLDQTDLQPKGKGKGKGRRRLSTNPIVKRWEKPLKGHVKINFDALVCNNGVGYGVIARDKDGFVLGGGGGFKDEMMSVDEAES</sequence>
<accession>A0A7J9D336</accession>
<name>A0A7J9D336_GOSGO</name>
<evidence type="ECO:0000313" key="2">
    <source>
        <dbReference type="EMBL" id="MBA0755153.1"/>
    </source>
</evidence>
<feature type="compositionally biased region" description="Basic residues" evidence="1">
    <location>
        <begin position="18"/>
        <end position="28"/>
    </location>
</feature>
<reference evidence="2 3" key="1">
    <citation type="journal article" date="2019" name="Genome Biol. Evol.">
        <title>Insights into the evolution of the New World diploid cottons (Gossypium, subgenus Houzingenia) based on genome sequencing.</title>
        <authorList>
            <person name="Grover C.E."/>
            <person name="Arick M.A. 2nd"/>
            <person name="Thrash A."/>
            <person name="Conover J.L."/>
            <person name="Sanders W.S."/>
            <person name="Peterson D.G."/>
            <person name="Frelichowski J.E."/>
            <person name="Scheffler J.A."/>
            <person name="Scheffler B.E."/>
            <person name="Wendel J.F."/>
        </authorList>
    </citation>
    <scope>NUCLEOTIDE SEQUENCE [LARGE SCALE GENOMIC DNA]</scope>
    <source>
        <strain evidence="2">5</strain>
        <tissue evidence="2">Leaf</tissue>
    </source>
</reference>
<keyword evidence="3" id="KW-1185">Reference proteome</keyword>
<dbReference type="EMBL" id="JABEZY010267912">
    <property type="protein sequence ID" value="MBA0755153.1"/>
    <property type="molecule type" value="Genomic_DNA"/>
</dbReference>
<protein>
    <recommendedName>
        <fullName evidence="4">RNase H type-1 domain-containing protein</fullName>
    </recommendedName>
</protein>
<dbReference type="AlphaFoldDB" id="A0A7J9D336"/>
<dbReference type="Proteomes" id="UP000593579">
    <property type="component" value="Unassembled WGS sequence"/>
</dbReference>
<evidence type="ECO:0000313" key="3">
    <source>
        <dbReference type="Proteomes" id="UP000593579"/>
    </source>
</evidence>